<organism evidence="1 2">
    <name type="scientific">Coniochaeta ligniaria NRRL 30616</name>
    <dbReference type="NCBI Taxonomy" id="1408157"/>
    <lineage>
        <taxon>Eukaryota</taxon>
        <taxon>Fungi</taxon>
        <taxon>Dikarya</taxon>
        <taxon>Ascomycota</taxon>
        <taxon>Pezizomycotina</taxon>
        <taxon>Sordariomycetes</taxon>
        <taxon>Sordariomycetidae</taxon>
        <taxon>Coniochaetales</taxon>
        <taxon>Coniochaetaceae</taxon>
        <taxon>Coniochaeta</taxon>
    </lineage>
</organism>
<dbReference type="SUPFAM" id="SSF64268">
    <property type="entry name" value="PX domain"/>
    <property type="match status" value="1"/>
</dbReference>
<dbReference type="OrthoDB" id="4576988at2759"/>
<protein>
    <recommendedName>
        <fullName evidence="3">PX domain-containing protein</fullName>
    </recommendedName>
</protein>
<name>A0A1J7K088_9PEZI</name>
<evidence type="ECO:0008006" key="3">
    <source>
        <dbReference type="Google" id="ProtNLM"/>
    </source>
</evidence>
<gene>
    <name evidence="1" type="ORF">CONLIGDRAFT_627179</name>
</gene>
<dbReference type="GO" id="GO:0035091">
    <property type="term" value="F:phosphatidylinositol binding"/>
    <property type="evidence" value="ECO:0007669"/>
    <property type="project" value="InterPro"/>
</dbReference>
<keyword evidence="2" id="KW-1185">Reference proteome</keyword>
<evidence type="ECO:0000313" key="2">
    <source>
        <dbReference type="Proteomes" id="UP000182658"/>
    </source>
</evidence>
<dbReference type="InParanoid" id="A0A1J7K088"/>
<reference evidence="1 2" key="1">
    <citation type="submission" date="2016-10" db="EMBL/GenBank/DDBJ databases">
        <title>Draft genome sequence of Coniochaeta ligniaria NRRL30616, a lignocellulolytic fungus for bioabatement of inhibitors in plant biomass hydrolysates.</title>
        <authorList>
            <consortium name="DOE Joint Genome Institute"/>
            <person name="Jimenez D.J."/>
            <person name="Hector R.E."/>
            <person name="Riley R."/>
            <person name="Sun H."/>
            <person name="Grigoriev I.V."/>
            <person name="Van Elsas J.D."/>
            <person name="Nichols N.N."/>
        </authorList>
    </citation>
    <scope>NUCLEOTIDE SEQUENCE [LARGE SCALE GENOMIC DNA]</scope>
    <source>
        <strain evidence="1 2">NRRL 30616</strain>
    </source>
</reference>
<dbReference type="Proteomes" id="UP000182658">
    <property type="component" value="Unassembled WGS sequence"/>
</dbReference>
<accession>A0A1J7K088</accession>
<sequence length="133" mass="15588">MLVRPLDIAPIATNLLLHSRKCHDSYNGARHLPISTWVRSPTIRATEYGEHVLGYEIVLFYGHNRACTIFRTWDDFRTLKRGLTSWKRATDFSSPQDIQALDRFLREALAKRSRECAMEYFLRRRMEDCAGHC</sequence>
<proteinExistence type="predicted"/>
<dbReference type="InterPro" id="IPR036871">
    <property type="entry name" value="PX_dom_sf"/>
</dbReference>
<dbReference type="AlphaFoldDB" id="A0A1J7K088"/>
<evidence type="ECO:0000313" key="1">
    <source>
        <dbReference type="EMBL" id="OIW35124.1"/>
    </source>
</evidence>
<dbReference type="EMBL" id="KV875093">
    <property type="protein sequence ID" value="OIW35124.1"/>
    <property type="molecule type" value="Genomic_DNA"/>
</dbReference>